<dbReference type="RefSeq" id="WP_252618939.1">
    <property type="nucleotide sequence ID" value="NZ_CP099490.1"/>
</dbReference>
<dbReference type="Proteomes" id="UP001056535">
    <property type="component" value="Chromosome"/>
</dbReference>
<protein>
    <recommendedName>
        <fullName evidence="3">BON domain-containing protein</fullName>
    </recommendedName>
</protein>
<evidence type="ECO:0008006" key="3">
    <source>
        <dbReference type="Google" id="ProtNLM"/>
    </source>
</evidence>
<accession>A0ABY4YDR8</accession>
<name>A0ABY4YDR8_9MICO</name>
<gene>
    <name evidence="1" type="ORF">NF557_09370</name>
</gene>
<reference evidence="1" key="1">
    <citation type="submission" date="2022-06" db="EMBL/GenBank/DDBJ databases">
        <title>Ornithinimicrobium JY.X270.</title>
        <authorList>
            <person name="Huang Y."/>
        </authorList>
    </citation>
    <scope>NUCLEOTIDE SEQUENCE</scope>
    <source>
        <strain evidence="1">JY.X270</strain>
    </source>
</reference>
<dbReference type="EMBL" id="CP099490">
    <property type="protein sequence ID" value="USQ74874.1"/>
    <property type="molecule type" value="Genomic_DNA"/>
</dbReference>
<proteinExistence type="predicted"/>
<keyword evidence="2" id="KW-1185">Reference proteome</keyword>
<organism evidence="1 2">
    <name type="scientific">Ornithinimicrobium cryptoxanthini</name>
    <dbReference type="NCBI Taxonomy" id="2934161"/>
    <lineage>
        <taxon>Bacteria</taxon>
        <taxon>Bacillati</taxon>
        <taxon>Actinomycetota</taxon>
        <taxon>Actinomycetes</taxon>
        <taxon>Micrococcales</taxon>
        <taxon>Ornithinimicrobiaceae</taxon>
        <taxon>Ornithinimicrobium</taxon>
    </lineage>
</organism>
<sequence>MSDAYEVRVQGHLNDRWSDWLGGLAVRRQADGTTVLAGSIVDQAGLHGVITRIRDLGLPLLSVQRVGSGSEHPEPKDDLN</sequence>
<evidence type="ECO:0000313" key="1">
    <source>
        <dbReference type="EMBL" id="USQ74874.1"/>
    </source>
</evidence>
<evidence type="ECO:0000313" key="2">
    <source>
        <dbReference type="Proteomes" id="UP001056535"/>
    </source>
</evidence>